<evidence type="ECO:0000259" key="2">
    <source>
        <dbReference type="PROSITE" id="PS01148"/>
    </source>
</evidence>
<feature type="domain" description="UPF0033" evidence="2">
    <location>
        <begin position="10"/>
        <end position="34"/>
    </location>
</feature>
<dbReference type="Proteomes" id="UP000322454">
    <property type="component" value="Unassembled WGS sequence"/>
</dbReference>
<proteinExistence type="inferred from homology"/>
<organism evidence="3 4">
    <name type="scientific">Candidatus Acidulodesulfobacterium acidiphilum</name>
    <dbReference type="NCBI Taxonomy" id="2597224"/>
    <lineage>
        <taxon>Bacteria</taxon>
        <taxon>Deltaproteobacteria</taxon>
        <taxon>Candidatus Acidulodesulfobacterales</taxon>
        <taxon>Candidatus Acidulodesulfobacterium</taxon>
    </lineage>
</organism>
<comment type="caution">
    <text evidence="3">The sequence shown here is derived from an EMBL/GenBank/DDBJ whole genome shotgun (WGS) entry which is preliminary data.</text>
</comment>
<dbReference type="Pfam" id="PF01206">
    <property type="entry name" value="TusA"/>
    <property type="match status" value="1"/>
</dbReference>
<accession>A0A520XEB5</accession>
<sequence>MSEYKQNEELNIKGEICPFTFVKSKLVLEKMKKGEILRVIVDYEPAIRNVPRSMEEQGHKVLSINKINDTDYEIIVEKDGKK</sequence>
<protein>
    <submittedName>
        <fullName evidence="3">Sulfurtransferase TusA family protein</fullName>
    </submittedName>
</protein>
<dbReference type="SUPFAM" id="SSF64307">
    <property type="entry name" value="SirA-like"/>
    <property type="match status" value="1"/>
</dbReference>
<name>A0A520XEB5_9DELT</name>
<dbReference type="PANTHER" id="PTHR33279">
    <property type="entry name" value="SULFUR CARRIER PROTEIN YEDF-RELATED"/>
    <property type="match status" value="1"/>
</dbReference>
<dbReference type="PROSITE" id="PS01148">
    <property type="entry name" value="UPF0033"/>
    <property type="match status" value="1"/>
</dbReference>
<comment type="similarity">
    <text evidence="1">Belongs to the sulfur carrier protein TusA family.</text>
</comment>
<gene>
    <name evidence="3" type="ORF">EVJ48_04790</name>
</gene>
<reference evidence="3 4" key="1">
    <citation type="submission" date="2019-01" db="EMBL/GenBank/DDBJ databases">
        <title>Insights into ecological role of a new deltaproteobacterial order Candidatus Sinidesulfobacterales (Sva0485) by metagenomics and metatranscriptomics.</title>
        <authorList>
            <person name="Tan S."/>
            <person name="Liu J."/>
            <person name="Fang Y."/>
            <person name="Hedlund B."/>
            <person name="Lian Z.-H."/>
            <person name="Huang L.-Y."/>
            <person name="Li J.-T."/>
            <person name="Huang L.-N."/>
            <person name="Li W.-J."/>
            <person name="Jiang H.-C."/>
            <person name="Dong H.-L."/>
            <person name="Shu W.-S."/>
        </authorList>
    </citation>
    <scope>NUCLEOTIDE SEQUENCE [LARGE SCALE GENOMIC DNA]</scope>
    <source>
        <strain evidence="3">AP4</strain>
    </source>
</reference>
<dbReference type="InterPro" id="IPR001455">
    <property type="entry name" value="TusA-like"/>
</dbReference>
<evidence type="ECO:0000313" key="4">
    <source>
        <dbReference type="Proteomes" id="UP000322454"/>
    </source>
</evidence>
<dbReference type="Gene3D" id="3.30.110.40">
    <property type="entry name" value="TusA-like domain"/>
    <property type="match status" value="1"/>
</dbReference>
<dbReference type="CDD" id="cd00291">
    <property type="entry name" value="SirA_YedF_YeeD"/>
    <property type="match status" value="1"/>
</dbReference>
<dbReference type="AlphaFoldDB" id="A0A520XEB5"/>
<dbReference type="EMBL" id="SHMQ01000010">
    <property type="protein sequence ID" value="RZV39513.1"/>
    <property type="molecule type" value="Genomic_DNA"/>
</dbReference>
<evidence type="ECO:0000313" key="3">
    <source>
        <dbReference type="EMBL" id="RZV39513.1"/>
    </source>
</evidence>
<evidence type="ECO:0000256" key="1">
    <source>
        <dbReference type="ARBA" id="ARBA00008984"/>
    </source>
</evidence>
<dbReference type="PANTHER" id="PTHR33279:SF6">
    <property type="entry name" value="SULFUR CARRIER PROTEIN YEDF-RELATED"/>
    <property type="match status" value="1"/>
</dbReference>
<dbReference type="InterPro" id="IPR036868">
    <property type="entry name" value="TusA-like_sf"/>
</dbReference>